<proteinExistence type="predicted"/>
<dbReference type="PANTHER" id="PTHR30294:SF29">
    <property type="entry name" value="MULTIDRUG ABC TRANSPORTER PERMEASE YBHS-RELATED"/>
    <property type="match status" value="1"/>
</dbReference>
<keyword evidence="4 6" id="KW-1133">Transmembrane helix</keyword>
<name>A0A417YJ26_9BACI</name>
<evidence type="ECO:0000256" key="5">
    <source>
        <dbReference type="ARBA" id="ARBA00023136"/>
    </source>
</evidence>
<evidence type="ECO:0000256" key="4">
    <source>
        <dbReference type="ARBA" id="ARBA00022989"/>
    </source>
</evidence>
<accession>A0A417YJ26</accession>
<dbReference type="GO" id="GO:0005886">
    <property type="term" value="C:plasma membrane"/>
    <property type="evidence" value="ECO:0007669"/>
    <property type="project" value="UniProtKB-SubCell"/>
</dbReference>
<evidence type="ECO:0000256" key="1">
    <source>
        <dbReference type="ARBA" id="ARBA00004651"/>
    </source>
</evidence>
<reference evidence="8 9" key="1">
    <citation type="journal article" date="2007" name="Int. J. Syst. Evol. Microbiol.">
        <title>Oceanobacillus profundus sp. nov., isolated from a deep-sea sediment core.</title>
        <authorList>
            <person name="Kim Y.G."/>
            <person name="Choi D.H."/>
            <person name="Hyun S."/>
            <person name="Cho B.C."/>
        </authorList>
    </citation>
    <scope>NUCLEOTIDE SEQUENCE [LARGE SCALE GENOMIC DNA]</scope>
    <source>
        <strain evidence="8 9">DSM 18246</strain>
    </source>
</reference>
<feature type="transmembrane region" description="Helical" evidence="6">
    <location>
        <begin position="381"/>
        <end position="401"/>
    </location>
</feature>
<gene>
    <name evidence="8" type="ORF">D1B32_07990</name>
</gene>
<keyword evidence="5 6" id="KW-0472">Membrane</keyword>
<dbReference type="AlphaFoldDB" id="A0A417YJ26"/>
<feature type="transmembrane region" description="Helical" evidence="6">
    <location>
        <begin position="25"/>
        <end position="48"/>
    </location>
</feature>
<dbReference type="Gene3D" id="3.40.1710.10">
    <property type="entry name" value="abc type-2 transporter like domain"/>
    <property type="match status" value="1"/>
</dbReference>
<evidence type="ECO:0000256" key="2">
    <source>
        <dbReference type="ARBA" id="ARBA00022475"/>
    </source>
</evidence>
<feature type="transmembrane region" description="Helical" evidence="6">
    <location>
        <begin position="326"/>
        <end position="350"/>
    </location>
</feature>
<protein>
    <submittedName>
        <fullName evidence="8">ABC transporter permease</fullName>
    </submittedName>
</protein>
<feature type="transmembrane region" description="Helical" evidence="6">
    <location>
        <begin position="214"/>
        <end position="237"/>
    </location>
</feature>
<dbReference type="InterPro" id="IPR051449">
    <property type="entry name" value="ABC-2_transporter_component"/>
</dbReference>
<dbReference type="RefSeq" id="WP_095307268.1">
    <property type="nucleotide sequence ID" value="NZ_PHUT01000004.1"/>
</dbReference>
<keyword evidence="3 6" id="KW-0812">Transmembrane</keyword>
<dbReference type="EMBL" id="QWEH01000004">
    <property type="protein sequence ID" value="RHW32980.1"/>
    <property type="molecule type" value="Genomic_DNA"/>
</dbReference>
<evidence type="ECO:0000256" key="3">
    <source>
        <dbReference type="ARBA" id="ARBA00022692"/>
    </source>
</evidence>
<comment type="subcellular location">
    <subcellularLocation>
        <location evidence="1">Cell membrane</location>
        <topology evidence="1">Multi-pass membrane protein</topology>
    </subcellularLocation>
</comment>
<dbReference type="InterPro" id="IPR013525">
    <property type="entry name" value="ABC2_TM"/>
</dbReference>
<sequence length="407" mass="46836">MHYMRHIQLFIKNHLMQLRRKWSSLPLLFMFPVIIVGLAAAIIITYFIPSENETVQVGLVNLDENEQTELIVQLIEHSSQLGSFIEIHSMTENEAKIAIENNGISAYITFPDNFTSHLMQGQSVEIPVTGNANQQAESLMVNELIESVSRHIRASQANILAINSYAREFNMDDEERNDFVFEQFKEFLFYTVGRDRVLMEREITNLATSSPIQYFTVGSWFILVSIWLLTIYIFFTKENPTRLKNRMRLYGVLEIQQTIAKMFITIIVTASFAGLSFIALETILVETVILEDYIRITLLTLLYSGIFVQCLAIIESLTQSHKLRLLVQSVFTFVSIIISGAIIPVIYYPLWIQNLLPYLFSYEALSWIQDILLNNRLYADYIPLLLMNAAAAFILTSISIWKERVAI</sequence>
<keyword evidence="2" id="KW-1003">Cell membrane</keyword>
<comment type="caution">
    <text evidence="8">The sequence shown here is derived from an EMBL/GenBank/DDBJ whole genome shotgun (WGS) entry which is preliminary data.</text>
</comment>
<keyword evidence="9" id="KW-1185">Reference proteome</keyword>
<evidence type="ECO:0000313" key="9">
    <source>
        <dbReference type="Proteomes" id="UP000285456"/>
    </source>
</evidence>
<dbReference type="GO" id="GO:0140359">
    <property type="term" value="F:ABC-type transporter activity"/>
    <property type="evidence" value="ECO:0007669"/>
    <property type="project" value="InterPro"/>
</dbReference>
<feature type="domain" description="ABC-2 type transporter transmembrane" evidence="7">
    <location>
        <begin position="22"/>
        <end position="401"/>
    </location>
</feature>
<organism evidence="8 9">
    <name type="scientific">Oceanobacillus profundus</name>
    <dbReference type="NCBI Taxonomy" id="372463"/>
    <lineage>
        <taxon>Bacteria</taxon>
        <taxon>Bacillati</taxon>
        <taxon>Bacillota</taxon>
        <taxon>Bacilli</taxon>
        <taxon>Bacillales</taxon>
        <taxon>Bacillaceae</taxon>
        <taxon>Oceanobacillus</taxon>
    </lineage>
</organism>
<feature type="transmembrane region" description="Helical" evidence="6">
    <location>
        <begin position="292"/>
        <end position="314"/>
    </location>
</feature>
<dbReference type="PANTHER" id="PTHR30294">
    <property type="entry name" value="MEMBRANE COMPONENT OF ABC TRANSPORTER YHHJ-RELATED"/>
    <property type="match status" value="1"/>
</dbReference>
<dbReference type="OrthoDB" id="2433097at2"/>
<evidence type="ECO:0000259" key="7">
    <source>
        <dbReference type="Pfam" id="PF12698"/>
    </source>
</evidence>
<dbReference type="Proteomes" id="UP000285456">
    <property type="component" value="Unassembled WGS sequence"/>
</dbReference>
<evidence type="ECO:0000313" key="8">
    <source>
        <dbReference type="EMBL" id="RHW32980.1"/>
    </source>
</evidence>
<feature type="transmembrane region" description="Helical" evidence="6">
    <location>
        <begin position="258"/>
        <end position="280"/>
    </location>
</feature>
<dbReference type="Pfam" id="PF12698">
    <property type="entry name" value="ABC2_membrane_3"/>
    <property type="match status" value="1"/>
</dbReference>
<evidence type="ECO:0000256" key="6">
    <source>
        <dbReference type="SAM" id="Phobius"/>
    </source>
</evidence>